<dbReference type="AlphaFoldDB" id="A0A8J7M2T7"/>
<dbReference type="Gene3D" id="3.30.300.160">
    <property type="entry name" value="Type II secretion system, protein E, N-terminal domain"/>
    <property type="match status" value="1"/>
</dbReference>
<evidence type="ECO:0000256" key="2">
    <source>
        <dbReference type="PROSITE-ProRule" id="PRU00169"/>
    </source>
</evidence>
<sequence>MKVHLGELLVDSGIITMKTLERSLERQKGSGKRLGVVLDEMGVITQEELAEALGKQFNFPIAKEMASREFSPDLLALIPEEIAYQRLVFPLKHEGDLLTVAVTDPFDTETLEYLAQKTSLKILVELATRDDIMAAIRQHYLNGEAGPSEAGAHKVLIADGSPQVTSSIESALMREGYEVLTANDGVEGLRIAFSQKPDLILCDAVMPRMDGYALMRAIKANPATHAIPMILLTSKASPEEEHRALKSGFQDFIAKPAMAIRVVARVHRAFEIVNQQD</sequence>
<dbReference type="InterPro" id="IPR037257">
    <property type="entry name" value="T2SS_E_N_sf"/>
</dbReference>
<dbReference type="PANTHER" id="PTHR44591">
    <property type="entry name" value="STRESS RESPONSE REGULATOR PROTEIN 1"/>
    <property type="match status" value="1"/>
</dbReference>
<proteinExistence type="predicted"/>
<protein>
    <submittedName>
        <fullName evidence="4">Response regulator</fullName>
    </submittedName>
</protein>
<keyword evidence="5" id="KW-1185">Reference proteome</keyword>
<dbReference type="PROSITE" id="PS50110">
    <property type="entry name" value="RESPONSE_REGULATORY"/>
    <property type="match status" value="1"/>
</dbReference>
<dbReference type="Pfam" id="PF00072">
    <property type="entry name" value="Response_reg"/>
    <property type="match status" value="1"/>
</dbReference>
<evidence type="ECO:0000259" key="3">
    <source>
        <dbReference type="PROSITE" id="PS50110"/>
    </source>
</evidence>
<reference evidence="4" key="1">
    <citation type="submission" date="2020-12" db="EMBL/GenBank/DDBJ databases">
        <title>Geomonas sp. Red875, isolated from river sediment.</title>
        <authorList>
            <person name="Xu Z."/>
            <person name="Zhang Z."/>
            <person name="Masuda Y."/>
            <person name="Itoh H."/>
            <person name="Senoo K."/>
        </authorList>
    </citation>
    <scope>NUCLEOTIDE SEQUENCE</scope>
    <source>
        <strain evidence="4">Red875</strain>
    </source>
</reference>
<dbReference type="InterPro" id="IPR001789">
    <property type="entry name" value="Sig_transdc_resp-reg_receiver"/>
</dbReference>
<dbReference type="Proteomes" id="UP000636888">
    <property type="component" value="Unassembled WGS sequence"/>
</dbReference>
<comment type="caution">
    <text evidence="4">The sequence shown here is derived from an EMBL/GenBank/DDBJ whole genome shotgun (WGS) entry which is preliminary data.</text>
</comment>
<evidence type="ECO:0000313" key="5">
    <source>
        <dbReference type="Proteomes" id="UP000636888"/>
    </source>
</evidence>
<gene>
    <name evidence="4" type="ORF">JFN93_23070</name>
</gene>
<dbReference type="RefSeq" id="WP_199386749.1">
    <property type="nucleotide sequence ID" value="NZ_JAEMHM010000026.1"/>
</dbReference>
<dbReference type="GO" id="GO:0000160">
    <property type="term" value="P:phosphorelay signal transduction system"/>
    <property type="evidence" value="ECO:0007669"/>
    <property type="project" value="InterPro"/>
</dbReference>
<organism evidence="4 5">
    <name type="scientific">Geomesophilobacter sediminis</name>
    <dbReference type="NCBI Taxonomy" id="2798584"/>
    <lineage>
        <taxon>Bacteria</taxon>
        <taxon>Pseudomonadati</taxon>
        <taxon>Thermodesulfobacteriota</taxon>
        <taxon>Desulfuromonadia</taxon>
        <taxon>Geobacterales</taxon>
        <taxon>Geobacteraceae</taxon>
        <taxon>Geomesophilobacter</taxon>
    </lineage>
</organism>
<keyword evidence="1 2" id="KW-0597">Phosphoprotein</keyword>
<accession>A0A8J7M2T7</accession>
<feature type="domain" description="Response regulatory" evidence="3">
    <location>
        <begin position="154"/>
        <end position="270"/>
    </location>
</feature>
<evidence type="ECO:0000256" key="1">
    <source>
        <dbReference type="ARBA" id="ARBA00022553"/>
    </source>
</evidence>
<dbReference type="EMBL" id="JAEMHM010000026">
    <property type="protein sequence ID" value="MBJ6727607.1"/>
    <property type="molecule type" value="Genomic_DNA"/>
</dbReference>
<dbReference type="Pfam" id="PF05157">
    <property type="entry name" value="MshEN"/>
    <property type="match status" value="1"/>
</dbReference>
<dbReference type="PANTHER" id="PTHR44591:SF25">
    <property type="entry name" value="CHEMOTAXIS TWO-COMPONENT RESPONSE REGULATOR"/>
    <property type="match status" value="1"/>
</dbReference>
<dbReference type="SUPFAM" id="SSF52172">
    <property type="entry name" value="CheY-like"/>
    <property type="match status" value="1"/>
</dbReference>
<dbReference type="SUPFAM" id="SSF160246">
    <property type="entry name" value="EspE N-terminal domain-like"/>
    <property type="match status" value="1"/>
</dbReference>
<dbReference type="SMART" id="SM00448">
    <property type="entry name" value="REC"/>
    <property type="match status" value="1"/>
</dbReference>
<dbReference type="InterPro" id="IPR011006">
    <property type="entry name" value="CheY-like_superfamily"/>
</dbReference>
<dbReference type="InterPro" id="IPR007831">
    <property type="entry name" value="T2SS_GspE_N"/>
</dbReference>
<feature type="modified residue" description="4-aspartylphosphate" evidence="2">
    <location>
        <position position="203"/>
    </location>
</feature>
<evidence type="ECO:0000313" key="4">
    <source>
        <dbReference type="EMBL" id="MBJ6727607.1"/>
    </source>
</evidence>
<name>A0A8J7M2T7_9BACT</name>
<dbReference type="Gene3D" id="3.40.50.2300">
    <property type="match status" value="1"/>
</dbReference>
<dbReference type="InterPro" id="IPR050595">
    <property type="entry name" value="Bact_response_regulator"/>
</dbReference>